<keyword evidence="3" id="KW-1185">Reference proteome</keyword>
<accession>D7C0S5</accession>
<dbReference type="Proteomes" id="UP000000377">
    <property type="component" value="Chromosome"/>
</dbReference>
<gene>
    <name evidence="2" type="ordered locus">SBI_02676</name>
</gene>
<dbReference type="KEGG" id="sbh:SBI_02676"/>
<name>D7C0S5_STRBB</name>
<feature type="compositionally biased region" description="Low complexity" evidence="1">
    <location>
        <begin position="63"/>
        <end position="78"/>
    </location>
</feature>
<sequence length="78" mass="7989">MPRTSRRSASLAALGVAGHLPLADIPSRDDGTDDGPDGWTTPMPSDGYATARSSESSNHECASPTVTSSPVMSPTSSQ</sequence>
<protein>
    <submittedName>
        <fullName evidence="2">Uncharacterized protein</fullName>
    </submittedName>
</protein>
<dbReference type="HOGENOM" id="CLU_2620396_0_0_11"/>
<feature type="region of interest" description="Disordered" evidence="1">
    <location>
        <begin position="18"/>
        <end position="78"/>
    </location>
</feature>
<dbReference type="EMBL" id="CP002047">
    <property type="protein sequence ID" value="ADI05797.1"/>
    <property type="molecule type" value="Genomic_DNA"/>
</dbReference>
<proteinExistence type="predicted"/>
<reference evidence="2 3" key="1">
    <citation type="journal article" date="2010" name="J. Bacteriol.">
        <title>Genome sequence of the milbemycin-producing bacterium Streptomyces bingchenggensis.</title>
        <authorList>
            <person name="Wang X.J."/>
            <person name="Yan Y.J."/>
            <person name="Zhang B."/>
            <person name="An J."/>
            <person name="Wang J.J."/>
            <person name="Tian J."/>
            <person name="Jiang L."/>
            <person name="Chen Y.H."/>
            <person name="Huang S.X."/>
            <person name="Yin M."/>
            <person name="Zhang J."/>
            <person name="Gao A.L."/>
            <person name="Liu C.X."/>
            <person name="Zhu Z.X."/>
            <person name="Xiang W.S."/>
        </authorList>
    </citation>
    <scope>NUCLEOTIDE SEQUENCE [LARGE SCALE GENOMIC DNA]</scope>
    <source>
        <strain evidence="2 3">BCW-1</strain>
    </source>
</reference>
<dbReference type="AlphaFoldDB" id="D7C0S5"/>
<evidence type="ECO:0000313" key="3">
    <source>
        <dbReference type="Proteomes" id="UP000000377"/>
    </source>
</evidence>
<feature type="compositionally biased region" description="Polar residues" evidence="1">
    <location>
        <begin position="51"/>
        <end position="60"/>
    </location>
</feature>
<evidence type="ECO:0000313" key="2">
    <source>
        <dbReference type="EMBL" id="ADI05797.1"/>
    </source>
</evidence>
<organism evidence="2 3">
    <name type="scientific">Streptomyces bingchenggensis (strain BCW-1)</name>
    <dbReference type="NCBI Taxonomy" id="749414"/>
    <lineage>
        <taxon>Bacteria</taxon>
        <taxon>Bacillati</taxon>
        <taxon>Actinomycetota</taxon>
        <taxon>Actinomycetes</taxon>
        <taxon>Kitasatosporales</taxon>
        <taxon>Streptomycetaceae</taxon>
        <taxon>Streptomyces</taxon>
    </lineage>
</organism>
<evidence type="ECO:0000256" key="1">
    <source>
        <dbReference type="SAM" id="MobiDB-lite"/>
    </source>
</evidence>